<dbReference type="KEGG" id="sti:Sthe_0106"/>
<name>D1C5M9_SPHTD</name>
<keyword evidence="1" id="KW-0812">Transmembrane</keyword>
<keyword evidence="1" id="KW-0472">Membrane</keyword>
<reference evidence="3" key="1">
    <citation type="submission" date="2009-11" db="EMBL/GenBank/DDBJ databases">
        <title>The complete chromosome 1 of Sphaerobacter thermophilus DSM 20745.</title>
        <authorList>
            <person name="Lucas S."/>
            <person name="Copeland A."/>
            <person name="Lapidus A."/>
            <person name="Glavina del Rio T."/>
            <person name="Dalin E."/>
            <person name="Tice H."/>
            <person name="Bruce D."/>
            <person name="Goodwin L."/>
            <person name="Pitluck S."/>
            <person name="Kyrpides N."/>
            <person name="Mavromatis K."/>
            <person name="Ivanova N."/>
            <person name="Mikhailova N."/>
            <person name="LaButti K.M."/>
            <person name="Clum A."/>
            <person name="Sun H.I."/>
            <person name="Brettin T."/>
            <person name="Detter J.C."/>
            <person name="Han C."/>
            <person name="Larimer F."/>
            <person name="Land M."/>
            <person name="Hauser L."/>
            <person name="Markowitz V."/>
            <person name="Cheng J.F."/>
            <person name="Hugenholtz P."/>
            <person name="Woyke T."/>
            <person name="Wu D."/>
            <person name="Steenblock K."/>
            <person name="Schneider S."/>
            <person name="Pukall R."/>
            <person name="Goeker M."/>
            <person name="Klenk H.P."/>
            <person name="Eisen J.A."/>
        </authorList>
    </citation>
    <scope>NUCLEOTIDE SEQUENCE [LARGE SCALE GENOMIC DNA]</scope>
    <source>
        <strain evidence="3">ATCC 49802 / DSM 20745 / S 6022</strain>
    </source>
</reference>
<feature type="transmembrane region" description="Helical" evidence="1">
    <location>
        <begin position="219"/>
        <end position="237"/>
    </location>
</feature>
<feature type="transmembrane region" description="Helical" evidence="1">
    <location>
        <begin position="34"/>
        <end position="57"/>
    </location>
</feature>
<dbReference type="InParanoid" id="D1C5M9"/>
<sequence>MGSKLKPRVGAVETPPTRVLTGDQARRSLRGSTWYLLACVVVGPPLFVLTVLIEGATRTGYSPWRHAISQLSLGSQGWLNITALIAFGLLTLGFARGLGRVLHAGPGSRWLPRLIAVFGLSLILAGIVVTDPGLGYPPGSEPTYTLQGLVHSVAGLVLFGSLSAACLVLGRSVAGDPRWAGWARYSLVTAIVVAVFFIATGVTTALDQNEILSPAPSGLLQRVSLFSGLAWILLLAVRLMRGKGWLQ</sequence>
<dbReference type="AlphaFoldDB" id="D1C5M9"/>
<evidence type="ECO:0000256" key="1">
    <source>
        <dbReference type="SAM" id="Phobius"/>
    </source>
</evidence>
<dbReference type="InterPro" id="IPR009339">
    <property type="entry name" value="DUF998"/>
</dbReference>
<dbReference type="RefSeq" id="WP_012870594.1">
    <property type="nucleotide sequence ID" value="NC_013523.1"/>
</dbReference>
<reference evidence="2 3" key="2">
    <citation type="journal article" date="2010" name="Stand. Genomic Sci.">
        <title>Complete genome sequence of Desulfohalobium retbaense type strain (HR(100)).</title>
        <authorList>
            <person name="Spring S."/>
            <person name="Nolan M."/>
            <person name="Lapidus A."/>
            <person name="Glavina Del Rio T."/>
            <person name="Copeland A."/>
            <person name="Tice H."/>
            <person name="Cheng J.F."/>
            <person name="Lucas S."/>
            <person name="Land M."/>
            <person name="Chen F."/>
            <person name="Bruce D."/>
            <person name="Goodwin L."/>
            <person name="Pitluck S."/>
            <person name="Ivanova N."/>
            <person name="Mavromatis K."/>
            <person name="Mikhailova N."/>
            <person name="Pati A."/>
            <person name="Chen A."/>
            <person name="Palaniappan K."/>
            <person name="Hauser L."/>
            <person name="Chang Y.J."/>
            <person name="Jeffries C.D."/>
            <person name="Munk C."/>
            <person name="Kiss H."/>
            <person name="Chain P."/>
            <person name="Han C."/>
            <person name="Brettin T."/>
            <person name="Detter J.C."/>
            <person name="Schuler E."/>
            <person name="Goker M."/>
            <person name="Rohde M."/>
            <person name="Bristow J."/>
            <person name="Eisen J.A."/>
            <person name="Markowitz V."/>
            <person name="Hugenholtz P."/>
            <person name="Kyrpides N.C."/>
            <person name="Klenk H.P."/>
        </authorList>
    </citation>
    <scope>NUCLEOTIDE SEQUENCE [LARGE SCALE GENOMIC DNA]</scope>
    <source>
        <strain evidence="3">ATCC 49802 / DSM 20745 / S 6022</strain>
    </source>
</reference>
<proteinExistence type="predicted"/>
<feature type="transmembrane region" description="Helical" evidence="1">
    <location>
        <begin position="182"/>
        <end position="199"/>
    </location>
</feature>
<feature type="transmembrane region" description="Helical" evidence="1">
    <location>
        <begin position="110"/>
        <end position="129"/>
    </location>
</feature>
<dbReference type="eggNOG" id="COG3371">
    <property type="taxonomic scope" value="Bacteria"/>
</dbReference>
<feature type="transmembrane region" description="Helical" evidence="1">
    <location>
        <begin position="77"/>
        <end position="98"/>
    </location>
</feature>
<dbReference type="Pfam" id="PF06197">
    <property type="entry name" value="DUF998"/>
    <property type="match status" value="1"/>
</dbReference>
<accession>D1C5M9</accession>
<protein>
    <recommendedName>
        <fullName evidence="4">DUF998 domain-containing protein</fullName>
    </recommendedName>
</protein>
<dbReference type="EMBL" id="CP001823">
    <property type="protein sequence ID" value="ACZ37545.1"/>
    <property type="molecule type" value="Genomic_DNA"/>
</dbReference>
<keyword evidence="1" id="KW-1133">Transmembrane helix</keyword>
<keyword evidence="3" id="KW-1185">Reference proteome</keyword>
<feature type="transmembrane region" description="Helical" evidence="1">
    <location>
        <begin position="149"/>
        <end position="170"/>
    </location>
</feature>
<gene>
    <name evidence="2" type="ordered locus">Sthe_0106</name>
</gene>
<evidence type="ECO:0008006" key="4">
    <source>
        <dbReference type="Google" id="ProtNLM"/>
    </source>
</evidence>
<evidence type="ECO:0000313" key="2">
    <source>
        <dbReference type="EMBL" id="ACZ37545.1"/>
    </source>
</evidence>
<organism evidence="2 3">
    <name type="scientific">Sphaerobacter thermophilus (strain ATCC 49802 / DSM 20745 / KCCM 41009 / NCIMB 13125 / S 6022)</name>
    <dbReference type="NCBI Taxonomy" id="479434"/>
    <lineage>
        <taxon>Bacteria</taxon>
        <taxon>Pseudomonadati</taxon>
        <taxon>Thermomicrobiota</taxon>
        <taxon>Thermomicrobia</taxon>
        <taxon>Sphaerobacterales</taxon>
        <taxon>Sphaerobacterineae</taxon>
        <taxon>Sphaerobacteraceae</taxon>
        <taxon>Sphaerobacter</taxon>
    </lineage>
</organism>
<dbReference type="STRING" id="479434.Sthe_0106"/>
<dbReference type="HOGENOM" id="CLU_094600_1_0_0"/>
<evidence type="ECO:0000313" key="3">
    <source>
        <dbReference type="Proteomes" id="UP000002027"/>
    </source>
</evidence>
<dbReference type="Proteomes" id="UP000002027">
    <property type="component" value="Chromosome 1"/>
</dbReference>